<accession>D5BRP6</accession>
<feature type="transmembrane region" description="Helical" evidence="1">
    <location>
        <begin position="59"/>
        <end position="82"/>
    </location>
</feature>
<gene>
    <name evidence="2" type="ordered locus">SAR116_0700</name>
</gene>
<dbReference type="Proteomes" id="UP000007460">
    <property type="component" value="Chromosome"/>
</dbReference>
<organism evidence="2 3">
    <name type="scientific">Puniceispirillum marinum (strain IMCC1322)</name>
    <dbReference type="NCBI Taxonomy" id="488538"/>
    <lineage>
        <taxon>Bacteria</taxon>
        <taxon>Pseudomonadati</taxon>
        <taxon>Pseudomonadota</taxon>
        <taxon>Alphaproteobacteria</taxon>
        <taxon>Candidatus Puniceispirillales</taxon>
        <taxon>Candidatus Puniceispirillaceae</taxon>
        <taxon>Candidatus Puniceispirillum</taxon>
    </lineage>
</organism>
<sequence>MPALQDLPDEQDDKNPFRDMGFITFWVVSTIFYLTFPLSLLLCYLTLGSVRTKQLLLALVNDFLQTIMILIVVLVLVIWLAYHYIAPLFGG</sequence>
<dbReference type="RefSeq" id="WP_013045572.1">
    <property type="nucleotide sequence ID" value="NC_014010.1"/>
</dbReference>
<keyword evidence="1" id="KW-1133">Transmembrane helix</keyword>
<evidence type="ECO:0000313" key="2">
    <source>
        <dbReference type="EMBL" id="ADE38943.1"/>
    </source>
</evidence>
<keyword evidence="1" id="KW-0812">Transmembrane</keyword>
<dbReference type="AlphaFoldDB" id="D5BRP6"/>
<name>D5BRP6_PUNMI</name>
<proteinExistence type="predicted"/>
<reference evidence="2 3" key="1">
    <citation type="journal article" date="2010" name="J. Bacteriol.">
        <title>Complete genome sequence of "Candidatus Puniceispirillum marinum" IMCC1322, a representative of the SAR116 clade in the Alphaproteobacteria.</title>
        <authorList>
            <person name="Oh H.M."/>
            <person name="Kwon K.K."/>
            <person name="Kang I."/>
            <person name="Kang S.G."/>
            <person name="Lee J.H."/>
            <person name="Kim S.J."/>
            <person name="Cho J.C."/>
        </authorList>
    </citation>
    <scope>NUCLEOTIDE SEQUENCE [LARGE SCALE GENOMIC DNA]</scope>
    <source>
        <strain evidence="2 3">IMCC1322</strain>
    </source>
</reference>
<evidence type="ECO:0000313" key="3">
    <source>
        <dbReference type="Proteomes" id="UP000007460"/>
    </source>
</evidence>
<keyword evidence="3" id="KW-1185">Reference proteome</keyword>
<dbReference type="HOGENOM" id="CLU_2466752_0_0_5"/>
<keyword evidence="1" id="KW-0472">Membrane</keyword>
<dbReference type="EMBL" id="CP001751">
    <property type="protein sequence ID" value="ADE38943.1"/>
    <property type="molecule type" value="Genomic_DNA"/>
</dbReference>
<dbReference type="KEGG" id="apb:SAR116_0700"/>
<evidence type="ECO:0000256" key="1">
    <source>
        <dbReference type="SAM" id="Phobius"/>
    </source>
</evidence>
<protein>
    <submittedName>
        <fullName evidence="2">PTS system, trehalose-specific IIBC subunit</fullName>
    </submittedName>
</protein>
<feature type="transmembrane region" description="Helical" evidence="1">
    <location>
        <begin position="20"/>
        <end position="47"/>
    </location>
</feature>